<keyword evidence="2" id="KW-1185">Reference proteome</keyword>
<evidence type="ECO:0000313" key="2">
    <source>
        <dbReference type="Proteomes" id="UP000298652"/>
    </source>
</evidence>
<reference evidence="1" key="1">
    <citation type="submission" date="2019-03" db="EMBL/GenBank/DDBJ databases">
        <title>WGS assembly of Setaria viridis.</title>
        <authorList>
            <person name="Huang P."/>
            <person name="Jenkins J."/>
            <person name="Grimwood J."/>
            <person name="Barry K."/>
            <person name="Healey A."/>
            <person name="Mamidi S."/>
            <person name="Sreedasyam A."/>
            <person name="Shu S."/>
            <person name="Feldman M."/>
            <person name="Wu J."/>
            <person name="Yu Y."/>
            <person name="Chen C."/>
            <person name="Johnson J."/>
            <person name="Rokhsar D."/>
            <person name="Baxter I."/>
            <person name="Schmutz J."/>
            <person name="Brutnell T."/>
            <person name="Kellogg E."/>
        </authorList>
    </citation>
    <scope>NUCLEOTIDE SEQUENCE [LARGE SCALE GENOMIC DNA]</scope>
</reference>
<dbReference type="Gramene" id="TKW41600">
    <property type="protein sequence ID" value="TKW41600"/>
    <property type="gene ID" value="SEVIR_1G327533v2"/>
</dbReference>
<organism evidence="1 2">
    <name type="scientific">Setaria viridis</name>
    <name type="common">Green bristlegrass</name>
    <name type="synonym">Setaria italica subsp. viridis</name>
    <dbReference type="NCBI Taxonomy" id="4556"/>
    <lineage>
        <taxon>Eukaryota</taxon>
        <taxon>Viridiplantae</taxon>
        <taxon>Streptophyta</taxon>
        <taxon>Embryophyta</taxon>
        <taxon>Tracheophyta</taxon>
        <taxon>Spermatophyta</taxon>
        <taxon>Magnoliopsida</taxon>
        <taxon>Liliopsida</taxon>
        <taxon>Poales</taxon>
        <taxon>Poaceae</taxon>
        <taxon>PACMAD clade</taxon>
        <taxon>Panicoideae</taxon>
        <taxon>Panicodae</taxon>
        <taxon>Paniceae</taxon>
        <taxon>Cenchrinae</taxon>
        <taxon>Setaria</taxon>
    </lineage>
</organism>
<dbReference type="EMBL" id="CM016552">
    <property type="protein sequence ID" value="TKW41600.1"/>
    <property type="molecule type" value="Genomic_DNA"/>
</dbReference>
<proteinExistence type="predicted"/>
<accession>A0A4U6WFJ0</accession>
<name>A0A4U6WFJ0_SETVI</name>
<evidence type="ECO:0000313" key="1">
    <source>
        <dbReference type="EMBL" id="TKW41600.1"/>
    </source>
</evidence>
<dbReference type="AlphaFoldDB" id="A0A4U6WFJ0"/>
<gene>
    <name evidence="1" type="ORF">SEVIR_1G327533v2</name>
</gene>
<protein>
    <submittedName>
        <fullName evidence="1">Uncharacterized protein</fullName>
    </submittedName>
</protein>
<sequence length="107" mass="12655">MKSSCYNGIRNTHYSRYHFCSMRRLRPNCKSIIRSEERRPATKLQEQNQIRRDENLCYSTAMPSTLLSEMDGIQCARPSLHIKCSSGSLKKVMTPLEVFFVWLIHRW</sequence>
<dbReference type="Proteomes" id="UP000298652">
    <property type="component" value="Chromosome 1"/>
</dbReference>